<keyword evidence="4" id="KW-1185">Reference proteome</keyword>
<evidence type="ECO:0000313" key="3">
    <source>
        <dbReference type="EMBL" id="QOV88172.1"/>
    </source>
</evidence>
<dbReference type="SUPFAM" id="SSF52317">
    <property type="entry name" value="Class I glutamine amidotransferase-like"/>
    <property type="match status" value="1"/>
</dbReference>
<protein>
    <recommendedName>
        <fullName evidence="5">DUF4350 domain-containing protein</fullName>
    </recommendedName>
</protein>
<reference evidence="3 4" key="1">
    <citation type="submission" date="2020-10" db="EMBL/GenBank/DDBJ databases">
        <title>Wide distribution of Phycisphaera-like planctomycetes from WD2101 soil group in peatlands and genome analysis of the first cultivated representative.</title>
        <authorList>
            <person name="Dedysh S.N."/>
            <person name="Beletsky A.V."/>
            <person name="Ivanova A."/>
            <person name="Kulichevskaya I.S."/>
            <person name="Suzina N.E."/>
            <person name="Philippov D.A."/>
            <person name="Rakitin A.L."/>
            <person name="Mardanov A.V."/>
            <person name="Ravin N.V."/>
        </authorList>
    </citation>
    <scope>NUCLEOTIDE SEQUENCE [LARGE SCALE GENOMIC DNA]</scope>
    <source>
        <strain evidence="3 4">M1803</strain>
    </source>
</reference>
<feature type="signal peptide" evidence="2">
    <location>
        <begin position="1"/>
        <end position="25"/>
    </location>
</feature>
<dbReference type="AlphaFoldDB" id="A0A7M2WSL3"/>
<feature type="transmembrane region" description="Helical" evidence="1">
    <location>
        <begin position="400"/>
        <end position="420"/>
    </location>
</feature>
<dbReference type="Proteomes" id="UP000593765">
    <property type="component" value="Chromosome"/>
</dbReference>
<gene>
    <name evidence="3" type="ORF">IPV69_18170</name>
</gene>
<keyword evidence="1" id="KW-0472">Membrane</keyword>
<dbReference type="RefSeq" id="WP_206291141.1">
    <property type="nucleotide sequence ID" value="NZ_CP063458.1"/>
</dbReference>
<keyword evidence="1" id="KW-1133">Transmembrane helix</keyword>
<keyword evidence="1" id="KW-0812">Transmembrane</keyword>
<keyword evidence="2" id="KW-0732">Signal</keyword>
<organism evidence="3 4">
    <name type="scientific">Humisphaera borealis</name>
    <dbReference type="NCBI Taxonomy" id="2807512"/>
    <lineage>
        <taxon>Bacteria</taxon>
        <taxon>Pseudomonadati</taxon>
        <taxon>Planctomycetota</taxon>
        <taxon>Phycisphaerae</taxon>
        <taxon>Tepidisphaerales</taxon>
        <taxon>Tepidisphaeraceae</taxon>
        <taxon>Humisphaera</taxon>
    </lineage>
</organism>
<evidence type="ECO:0000256" key="1">
    <source>
        <dbReference type="SAM" id="Phobius"/>
    </source>
</evidence>
<evidence type="ECO:0000256" key="2">
    <source>
        <dbReference type="SAM" id="SignalP"/>
    </source>
</evidence>
<feature type="chain" id="PRO_5034997923" description="DUF4350 domain-containing protein" evidence="2">
    <location>
        <begin position="26"/>
        <end position="727"/>
    </location>
</feature>
<name>A0A7M2WSL3_9BACT</name>
<evidence type="ECO:0008006" key="5">
    <source>
        <dbReference type="Google" id="ProtNLM"/>
    </source>
</evidence>
<feature type="transmembrane region" description="Helical" evidence="1">
    <location>
        <begin position="373"/>
        <end position="393"/>
    </location>
</feature>
<dbReference type="KEGG" id="hbs:IPV69_18170"/>
<dbReference type="Gene3D" id="3.40.50.880">
    <property type="match status" value="1"/>
</dbReference>
<accession>A0A7M2WSL3</accession>
<proteinExistence type="predicted"/>
<sequence length="727" mass="78878">MRLLLRLKHLFALLLVGGLVPPALAATQLDVSFGWDGSVRTGRWTPIFISASDIKPRQALIEFDAPQAGPYVMRLRQYITLGPQPTTVILYAPASERYGDPPVVVLRDADSGKLLARWPADPDSGTNAYENTLSAEQKFVGVTGPNLRLANFEQNVGVPMRYAGIRPELLPDQPVGYDPLDLLVLNRADLNTIEPSRQQAIADWVRTGGMLLLWPSDTPTPADSPIGRILPCRVGGPKNYAFTDQQRIKAGLGDRFKGMMGFALSPTADAEAIDLMPEDAAGAKLTAYARDHGFGRVVVAPININELLFDRSDGAKLLHGALLKGVFDSEARNQSNHGYYALDPASQLQQGAMSDLQDHLANVPGAGRFGFSYVVWVVLGMMAVVGPVDWFVLRKLGRQPWTWVTTAGWIGLITVGALFIGKVFKSGDLHYRTVTLIDQAGDQVVARTTLAGIYSPRTTDYYIDAAPTRDDANGKPIPTLQPPTGWWEPASAMHSYGGGGMKLDVPFRQTTEGNQPQEMTINVWNMRALRGENLVAGEPFIKADLRCRPVGSDWRVSGTIANRSGQPLKDIRIAVREGYVADAAGPPSVVPLAEKDSAYRDSRGDTRHIKLTRMLPLIQRVDPGKTVEIDGVVKAVSMTPTDGSGGNARYYSETPPPDPGSVWALATGLSGRRAARADEAVSDGTHAVIYAIVDNPRPPVVLRGNEPAIERHDTVVRALVRLTAAEK</sequence>
<dbReference type="InterPro" id="IPR029062">
    <property type="entry name" value="Class_I_gatase-like"/>
</dbReference>
<evidence type="ECO:0000313" key="4">
    <source>
        <dbReference type="Proteomes" id="UP000593765"/>
    </source>
</evidence>
<dbReference type="EMBL" id="CP063458">
    <property type="protein sequence ID" value="QOV88172.1"/>
    <property type="molecule type" value="Genomic_DNA"/>
</dbReference>